<dbReference type="PANTHER" id="PTHR33377:SF62">
    <property type="entry name" value="OS10G0133166 PROTEIN"/>
    <property type="match status" value="1"/>
</dbReference>
<dbReference type="OrthoDB" id="652192at2759"/>
<comment type="caution">
    <text evidence="1">The sequence shown here is derived from an EMBL/GenBank/DDBJ whole genome shotgun (WGS) entry which is preliminary data.</text>
</comment>
<organism evidence="1 2">
    <name type="scientific">Digitaria exilis</name>
    <dbReference type="NCBI Taxonomy" id="1010633"/>
    <lineage>
        <taxon>Eukaryota</taxon>
        <taxon>Viridiplantae</taxon>
        <taxon>Streptophyta</taxon>
        <taxon>Embryophyta</taxon>
        <taxon>Tracheophyta</taxon>
        <taxon>Spermatophyta</taxon>
        <taxon>Magnoliopsida</taxon>
        <taxon>Liliopsida</taxon>
        <taxon>Poales</taxon>
        <taxon>Poaceae</taxon>
        <taxon>PACMAD clade</taxon>
        <taxon>Panicoideae</taxon>
        <taxon>Panicodae</taxon>
        <taxon>Paniceae</taxon>
        <taxon>Anthephorinae</taxon>
        <taxon>Digitaria</taxon>
    </lineage>
</organism>
<dbReference type="EMBL" id="JACEFO010001608">
    <property type="protein sequence ID" value="KAF8731413.1"/>
    <property type="molecule type" value="Genomic_DNA"/>
</dbReference>
<dbReference type="PANTHER" id="PTHR33377">
    <property type="entry name" value="OS10G0134700 PROTEIN-RELATED"/>
    <property type="match status" value="1"/>
</dbReference>
<protein>
    <submittedName>
        <fullName evidence="1">Uncharacterized protein</fullName>
    </submittedName>
</protein>
<reference evidence="1" key="1">
    <citation type="submission" date="2020-07" db="EMBL/GenBank/DDBJ databases">
        <title>Genome sequence and genetic diversity analysis of an under-domesticated orphan crop, white fonio (Digitaria exilis).</title>
        <authorList>
            <person name="Bennetzen J.L."/>
            <person name="Chen S."/>
            <person name="Ma X."/>
            <person name="Wang X."/>
            <person name="Yssel A.E.J."/>
            <person name="Chaluvadi S.R."/>
            <person name="Johnson M."/>
            <person name="Gangashetty P."/>
            <person name="Hamidou F."/>
            <person name="Sanogo M.D."/>
            <person name="Zwaenepoel A."/>
            <person name="Wallace J."/>
            <person name="Van De Peer Y."/>
            <person name="Van Deynze A."/>
        </authorList>
    </citation>
    <scope>NUCLEOTIDE SEQUENCE</scope>
    <source>
        <tissue evidence="1">Leaves</tissue>
    </source>
</reference>
<gene>
    <name evidence="1" type="ORF">HU200_016475</name>
</gene>
<proteinExistence type="predicted"/>
<evidence type="ECO:0000313" key="2">
    <source>
        <dbReference type="Proteomes" id="UP000636709"/>
    </source>
</evidence>
<name>A0A835KJX2_9POAL</name>
<dbReference type="Proteomes" id="UP000636709">
    <property type="component" value="Unassembled WGS sequence"/>
</dbReference>
<keyword evidence="2" id="KW-1185">Reference proteome</keyword>
<sequence>MEDRLRWVLLRAQVIDEEAMGRNITNPAMLQQLDMLRDAMYQGYFKLDKITRVQRVLPPAFQSGKMELPSPGAVQQSTPWPLFSHHGDNYNPPRNLMANWRFFSFDCDNGRKLRCCRRIRALAWSGSHHAVRVPWLGAHLARTNADDDAGRERLMLLPAGCPPRVHDRMHQHAMALPATRHGVAKRRPGAHEFAIWIGRQNRVPSWPIAHQPSLHCHASRLRSTFLDVRGSGRPRVRLGGVFTPWRNIDKQHDEDRRLQLDPHELLAALLARSFAGGGLL</sequence>
<dbReference type="AlphaFoldDB" id="A0A835KJX2"/>
<accession>A0A835KJX2</accession>
<evidence type="ECO:0000313" key="1">
    <source>
        <dbReference type="EMBL" id="KAF8731413.1"/>
    </source>
</evidence>